<comment type="caution">
    <text evidence="1">The sequence shown here is derived from an EMBL/GenBank/DDBJ whole genome shotgun (WGS) entry which is preliminary data.</text>
</comment>
<proteinExistence type="predicted"/>
<dbReference type="Proteomes" id="UP000295021">
    <property type="component" value="Unassembled WGS sequence"/>
</dbReference>
<reference evidence="1 2" key="1">
    <citation type="submission" date="2019-03" db="EMBL/GenBank/DDBJ databases">
        <title>Genomic Encyclopedia of Type Strains, Phase IV (KMG-V): Genome sequencing to study the core and pangenomes of soil and plant-associated prokaryotes.</title>
        <authorList>
            <person name="Whitman W."/>
        </authorList>
    </citation>
    <scope>NUCLEOTIDE SEQUENCE [LARGE SCALE GENOMIC DNA]</scope>
    <source>
        <strain evidence="1 2">FB403</strain>
    </source>
</reference>
<gene>
    <name evidence="1" type="ORF">EV131_113151</name>
</gene>
<evidence type="ECO:0000313" key="2">
    <source>
        <dbReference type="Proteomes" id="UP000295021"/>
    </source>
</evidence>
<evidence type="ECO:0008006" key="3">
    <source>
        <dbReference type="Google" id="ProtNLM"/>
    </source>
</evidence>
<protein>
    <recommendedName>
        <fullName evidence="3">SUKH-4 immunity protein of toxin-antitoxin system</fullName>
    </recommendedName>
</protein>
<organism evidence="1 2">
    <name type="scientific">Rhizobium laguerreae</name>
    <dbReference type="NCBI Taxonomy" id="1076926"/>
    <lineage>
        <taxon>Bacteria</taxon>
        <taxon>Pseudomonadati</taxon>
        <taxon>Pseudomonadota</taxon>
        <taxon>Alphaproteobacteria</taxon>
        <taxon>Hyphomicrobiales</taxon>
        <taxon>Rhizobiaceae</taxon>
        <taxon>Rhizobium/Agrobacterium group</taxon>
        <taxon>Rhizobium</taxon>
    </lineage>
</organism>
<sequence>MERQQRAVEIVDRLQSLALEQEIGDILDLYVLRPDDPKPSSTGGLEIESPEAHELFGRDGAGGGYYVLRDGRILYVDSEGSFGIVGTNFKEFIAIATGLPGWHDALKLVKLQSIDVAREKWRSFVDKWGAEDELDEPWPDDEGFKTGTPAEARAAIREHFGVEPLADPFGALHHAVRTLGKDISVKWGSDPAQSF</sequence>
<evidence type="ECO:0000313" key="1">
    <source>
        <dbReference type="EMBL" id="TCU19551.1"/>
    </source>
</evidence>
<dbReference type="RefSeq" id="WP_132613593.1">
    <property type="nucleotide sequence ID" value="NZ_JAAXQU010000021.1"/>
</dbReference>
<dbReference type="EMBL" id="SMBI01000013">
    <property type="protein sequence ID" value="TCU19551.1"/>
    <property type="molecule type" value="Genomic_DNA"/>
</dbReference>
<accession>A0AAX2QG38</accession>
<name>A0AAX2QG38_9HYPH</name>
<dbReference type="AlphaFoldDB" id="A0AAX2QG38"/>